<dbReference type="InParanoid" id="A3M018"/>
<dbReference type="GO" id="GO:0046872">
    <property type="term" value="F:metal ion binding"/>
    <property type="evidence" value="ECO:0007669"/>
    <property type="project" value="UniProtKB-KW"/>
</dbReference>
<evidence type="ECO:0000313" key="10">
    <source>
        <dbReference type="Proteomes" id="UP000002258"/>
    </source>
</evidence>
<dbReference type="InterPro" id="IPR045089">
    <property type="entry name" value="PGGT1B-like"/>
</dbReference>
<protein>
    <submittedName>
        <fullName evidence="9">Geranylgeranyltransferase beta subunit</fullName>
        <ecNumber evidence="9">2.5.1.32</ecNumber>
    </submittedName>
</protein>
<dbReference type="SUPFAM" id="SSF48239">
    <property type="entry name" value="Terpenoid cyclases/Protein prenyltransferases"/>
    <property type="match status" value="1"/>
</dbReference>
<evidence type="ECO:0000256" key="7">
    <source>
        <dbReference type="ARBA" id="ARBA00022833"/>
    </source>
</evidence>
<keyword evidence="3" id="KW-0637">Prenyltransferase</keyword>
<dbReference type="OMA" id="CHKTFLP"/>
<dbReference type="OrthoDB" id="24893at2759"/>
<keyword evidence="5" id="KW-0479">Metal-binding</keyword>
<dbReference type="GO" id="GO:0005953">
    <property type="term" value="C:CAAX-protein geranylgeranyltransferase complex"/>
    <property type="evidence" value="ECO:0007669"/>
    <property type="project" value="TreeGrafter"/>
</dbReference>
<dbReference type="InterPro" id="IPR001330">
    <property type="entry name" value="Prenyltrans"/>
</dbReference>
<organism evidence="9 10">
    <name type="scientific">Scheffersomyces stipitis (strain ATCC 58785 / CBS 6054 / NBRC 10063 / NRRL Y-11545)</name>
    <name type="common">Yeast</name>
    <name type="synonym">Pichia stipitis</name>
    <dbReference type="NCBI Taxonomy" id="322104"/>
    <lineage>
        <taxon>Eukaryota</taxon>
        <taxon>Fungi</taxon>
        <taxon>Dikarya</taxon>
        <taxon>Ascomycota</taxon>
        <taxon>Saccharomycotina</taxon>
        <taxon>Pichiomycetes</taxon>
        <taxon>Debaryomycetaceae</taxon>
        <taxon>Scheffersomyces</taxon>
    </lineage>
</organism>
<evidence type="ECO:0000256" key="1">
    <source>
        <dbReference type="ARBA" id="ARBA00001947"/>
    </source>
</evidence>
<evidence type="ECO:0000256" key="4">
    <source>
        <dbReference type="ARBA" id="ARBA00022679"/>
    </source>
</evidence>
<dbReference type="KEGG" id="pic:PICST_79863"/>
<evidence type="ECO:0000256" key="3">
    <source>
        <dbReference type="ARBA" id="ARBA00022602"/>
    </source>
</evidence>
<dbReference type="HOGENOM" id="CLU_028946_2_1_1"/>
<dbReference type="Pfam" id="PF00432">
    <property type="entry name" value="Prenyltrans"/>
    <property type="match status" value="1"/>
</dbReference>
<proteinExistence type="inferred from homology"/>
<evidence type="ECO:0000259" key="8">
    <source>
        <dbReference type="Pfam" id="PF00432"/>
    </source>
</evidence>
<comment type="similarity">
    <text evidence="2">Belongs to the protein prenyltransferase subunit beta family.</text>
</comment>
<accession>A3M018</accession>
<dbReference type="PANTHER" id="PTHR11774">
    <property type="entry name" value="GERANYLGERANYL TRANSFERASE TYPE BETA SUBUNIT"/>
    <property type="match status" value="1"/>
</dbReference>
<dbReference type="STRING" id="322104.A3M018"/>
<comment type="cofactor">
    <cofactor evidence="1">
        <name>Zn(2+)</name>
        <dbReference type="ChEBI" id="CHEBI:29105"/>
    </cofactor>
</comment>
<sequence length="382" mass="43670">MGEQREFLTEKHAKFFQRCLLLLPAKLQGEDANRLSFIYFCLHGLGLLKQLKYTKEELQSYSDFIYKDYLLENDDFSAFRATPYFKGSSKYDLPNLSSTLFALLNLLILESDYSKVLDNHKVMKFLQLSQIKEGENKGSFAPTLRNGDNGEYVQFGETDVRLCYIAASIRHLVKYDTLGEEERKNDIDTKALTDFILSRIDYQGGLSFTKHVESHLGFSYCGIACLKLLGYEFGSDFQKTVNWLVHRQVDFPPQLYDFEYEYHEEEDIGAFNGRENKFGDTCYSWWCTASLALISTSHLKLVDLDKAQEYLLNNVQNGMVGGFSKDPSATPDPFHSFLGIASLALWRQNEAGDSCLPDLDGVDEALVITSASKKFFEEQVNY</sequence>
<evidence type="ECO:0000256" key="2">
    <source>
        <dbReference type="ARBA" id="ARBA00010497"/>
    </source>
</evidence>
<evidence type="ECO:0000256" key="6">
    <source>
        <dbReference type="ARBA" id="ARBA00022737"/>
    </source>
</evidence>
<keyword evidence="10" id="KW-1185">Reference proteome</keyword>
<evidence type="ECO:0000256" key="5">
    <source>
        <dbReference type="ARBA" id="ARBA00022723"/>
    </source>
</evidence>
<gene>
    <name evidence="9" type="primary">CDC43</name>
    <name evidence="9" type="ORF">PICST_79863</name>
</gene>
<keyword evidence="7" id="KW-0862">Zinc</keyword>
<feature type="domain" description="Prenyltransferase alpha-alpha toroid" evidence="8">
    <location>
        <begin position="7"/>
        <end position="350"/>
    </location>
</feature>
<dbReference type="eggNOG" id="KOG0367">
    <property type="taxonomic scope" value="Eukaryota"/>
</dbReference>
<dbReference type="Proteomes" id="UP000002258">
    <property type="component" value="Chromosome 8"/>
</dbReference>
<reference evidence="9 10" key="1">
    <citation type="journal article" date="2007" name="Nat. Biotechnol.">
        <title>Genome sequence of the lignocellulose-bioconverting and xylose-fermenting yeast Pichia stipitis.</title>
        <authorList>
            <person name="Jeffries T.W."/>
            <person name="Grigoriev I.V."/>
            <person name="Grimwood J."/>
            <person name="Laplaza J.M."/>
            <person name="Aerts A."/>
            <person name="Salamov A."/>
            <person name="Schmutz J."/>
            <person name="Lindquist E."/>
            <person name="Dehal P."/>
            <person name="Shapiro H."/>
            <person name="Jin Y.S."/>
            <person name="Passoth V."/>
            <person name="Richardson P.M."/>
        </authorList>
    </citation>
    <scope>NUCLEOTIDE SEQUENCE [LARGE SCALE GENOMIC DNA]</scope>
    <source>
        <strain evidence="10">ATCC 58785 / CBS 6054 / NBRC 10063 / NRRL Y-11545</strain>
    </source>
</reference>
<keyword evidence="4 9" id="KW-0808">Transferase</keyword>
<name>A3M018_PICST</name>
<dbReference type="Gene3D" id="1.50.10.20">
    <property type="match status" value="1"/>
</dbReference>
<keyword evidence="6" id="KW-0677">Repeat</keyword>
<dbReference type="AlphaFoldDB" id="A3M018"/>
<evidence type="ECO:0000313" key="9">
    <source>
        <dbReference type="EMBL" id="ABN68439.2"/>
    </source>
</evidence>
<dbReference type="RefSeq" id="XP_001386468.2">
    <property type="nucleotide sequence ID" value="XM_001386431.1"/>
</dbReference>
<dbReference type="GeneID" id="4840989"/>
<dbReference type="GO" id="GO:0004662">
    <property type="term" value="F:CAAX-protein geranylgeranyltransferase activity"/>
    <property type="evidence" value="ECO:0007669"/>
    <property type="project" value="TreeGrafter"/>
</dbReference>
<dbReference type="PANTHER" id="PTHR11774:SF4">
    <property type="entry name" value="GERANYLGERANYL TRANSFERASE TYPE-1 SUBUNIT BETA"/>
    <property type="match status" value="1"/>
</dbReference>
<dbReference type="FunCoup" id="A3M018">
    <property type="interactions" value="5"/>
</dbReference>
<dbReference type="EC" id="2.5.1.32" evidence="9"/>
<dbReference type="EMBL" id="CP000502">
    <property type="protein sequence ID" value="ABN68439.2"/>
    <property type="molecule type" value="Genomic_DNA"/>
</dbReference>
<dbReference type="InterPro" id="IPR008930">
    <property type="entry name" value="Terpenoid_cyclase/PrenylTrfase"/>
</dbReference>